<proteinExistence type="predicted"/>
<gene>
    <name evidence="6" type="ORF">P170DRAFT_463134</name>
</gene>
<dbReference type="PANTHER" id="PTHR23502:SF157">
    <property type="entry name" value="MAJOR FACILITATOR SUPERFAMILY (MFS) PROFILE DOMAIN-CONTAINING PROTEIN-RELATED"/>
    <property type="match status" value="1"/>
</dbReference>
<dbReference type="InterPro" id="IPR036259">
    <property type="entry name" value="MFS_trans_sf"/>
</dbReference>
<evidence type="ECO:0000313" key="6">
    <source>
        <dbReference type="EMBL" id="PLB53451.1"/>
    </source>
</evidence>
<accession>A0A2I2GKP5</accession>
<dbReference type="GeneID" id="36559842"/>
<dbReference type="InterPro" id="IPR011701">
    <property type="entry name" value="MFS"/>
</dbReference>
<keyword evidence="2 5" id="KW-0812">Transmembrane</keyword>
<keyword evidence="3 5" id="KW-1133">Transmembrane helix</keyword>
<keyword evidence="7" id="KW-1185">Reference proteome</keyword>
<feature type="transmembrane region" description="Helical" evidence="5">
    <location>
        <begin position="161"/>
        <end position="181"/>
    </location>
</feature>
<organism evidence="6 7">
    <name type="scientific">Aspergillus steynii IBT 23096</name>
    <dbReference type="NCBI Taxonomy" id="1392250"/>
    <lineage>
        <taxon>Eukaryota</taxon>
        <taxon>Fungi</taxon>
        <taxon>Dikarya</taxon>
        <taxon>Ascomycota</taxon>
        <taxon>Pezizomycotina</taxon>
        <taxon>Eurotiomycetes</taxon>
        <taxon>Eurotiomycetidae</taxon>
        <taxon>Eurotiales</taxon>
        <taxon>Aspergillaceae</taxon>
        <taxon>Aspergillus</taxon>
        <taxon>Aspergillus subgen. Circumdati</taxon>
    </lineage>
</organism>
<comment type="subcellular location">
    <subcellularLocation>
        <location evidence="1">Membrane</location>
        <topology evidence="1">Multi-pass membrane protein</topology>
    </subcellularLocation>
</comment>
<feature type="transmembrane region" description="Helical" evidence="5">
    <location>
        <begin position="193"/>
        <end position="212"/>
    </location>
</feature>
<reference evidence="6 7" key="1">
    <citation type="submission" date="2016-12" db="EMBL/GenBank/DDBJ databases">
        <title>The genomes of Aspergillus section Nigri reveals drivers in fungal speciation.</title>
        <authorList>
            <consortium name="DOE Joint Genome Institute"/>
            <person name="Vesth T.C."/>
            <person name="Nybo J."/>
            <person name="Theobald S."/>
            <person name="Brandl J."/>
            <person name="Frisvad J.C."/>
            <person name="Nielsen K.F."/>
            <person name="Lyhne E.K."/>
            <person name="Kogle M.E."/>
            <person name="Kuo A."/>
            <person name="Riley R."/>
            <person name="Clum A."/>
            <person name="Nolan M."/>
            <person name="Lipzen A."/>
            <person name="Salamov A."/>
            <person name="Henrissat B."/>
            <person name="Wiebenga A."/>
            <person name="De Vries R.P."/>
            <person name="Grigoriev I.V."/>
            <person name="Mortensen U.H."/>
            <person name="Andersen M.R."/>
            <person name="Baker S.E."/>
        </authorList>
    </citation>
    <scope>NUCLEOTIDE SEQUENCE [LARGE SCALE GENOMIC DNA]</scope>
    <source>
        <strain evidence="6 7">IBT 23096</strain>
    </source>
</reference>
<feature type="transmembrane region" description="Helical" evidence="5">
    <location>
        <begin position="414"/>
        <end position="432"/>
    </location>
</feature>
<feature type="transmembrane region" description="Helical" evidence="5">
    <location>
        <begin position="130"/>
        <end position="149"/>
    </location>
</feature>
<dbReference type="GO" id="GO:0022857">
    <property type="term" value="F:transmembrane transporter activity"/>
    <property type="evidence" value="ECO:0007669"/>
    <property type="project" value="InterPro"/>
</dbReference>
<evidence type="ECO:0000256" key="2">
    <source>
        <dbReference type="ARBA" id="ARBA00022692"/>
    </source>
</evidence>
<dbReference type="Pfam" id="PF07690">
    <property type="entry name" value="MFS_1"/>
    <property type="match status" value="1"/>
</dbReference>
<dbReference type="Proteomes" id="UP000234275">
    <property type="component" value="Unassembled WGS sequence"/>
</dbReference>
<feature type="transmembrane region" description="Helical" evidence="5">
    <location>
        <begin position="309"/>
        <end position="327"/>
    </location>
</feature>
<dbReference type="RefSeq" id="XP_024708753.1">
    <property type="nucleotide sequence ID" value="XM_024852144.1"/>
</dbReference>
<evidence type="ECO:0000256" key="4">
    <source>
        <dbReference type="ARBA" id="ARBA00023136"/>
    </source>
</evidence>
<keyword evidence="4 5" id="KW-0472">Membrane</keyword>
<dbReference type="PANTHER" id="PTHR23502">
    <property type="entry name" value="MAJOR FACILITATOR SUPERFAMILY"/>
    <property type="match status" value="1"/>
</dbReference>
<evidence type="ECO:0000256" key="5">
    <source>
        <dbReference type="SAM" id="Phobius"/>
    </source>
</evidence>
<dbReference type="STRING" id="1392250.A0A2I2GKP5"/>
<evidence type="ECO:0000256" key="1">
    <source>
        <dbReference type="ARBA" id="ARBA00004141"/>
    </source>
</evidence>
<name>A0A2I2GKP5_9EURO</name>
<feature type="transmembrane region" description="Helical" evidence="5">
    <location>
        <begin position="106"/>
        <end position="124"/>
    </location>
</feature>
<dbReference type="OrthoDB" id="5410178at2759"/>
<feature type="transmembrane region" description="Helical" evidence="5">
    <location>
        <begin position="444"/>
        <end position="463"/>
    </location>
</feature>
<dbReference type="EMBL" id="MSFO01000002">
    <property type="protein sequence ID" value="PLB53451.1"/>
    <property type="molecule type" value="Genomic_DNA"/>
</dbReference>
<evidence type="ECO:0000256" key="3">
    <source>
        <dbReference type="ARBA" id="ARBA00022989"/>
    </source>
</evidence>
<feature type="transmembrane region" description="Helical" evidence="5">
    <location>
        <begin position="271"/>
        <end position="289"/>
    </location>
</feature>
<comment type="caution">
    <text evidence="6">The sequence shown here is derived from an EMBL/GenBank/DDBJ whole genome shotgun (WGS) entry which is preliminary data.</text>
</comment>
<dbReference type="AlphaFoldDB" id="A0A2I2GKP5"/>
<feature type="transmembrane region" description="Helical" evidence="5">
    <location>
        <begin position="378"/>
        <end position="402"/>
    </location>
</feature>
<evidence type="ECO:0000313" key="7">
    <source>
        <dbReference type="Proteomes" id="UP000234275"/>
    </source>
</evidence>
<sequence>MEDRKSSLGQLSLIDEKLDQYGLKLADNGRSVIWKSDNPRHPRNWSTARKVYDAFWICYIECRTRHEYGISETLAIFIFVSLHLIGQGLGSIVFPPYSEVCGRKNLYVISTALFGITCAMVAIPSPGGAVIGRLLSGILGAIPTTVVAGSIEDMFNSRYRIWVIAVWTVSWNIGSALGPIYSDYIIEALDWRWIFYVAAIISGAFTIMLLTIRESRPPLVLEREIQKLPPSIRGEGTDALQSFNPDQVPDLTTFVAVFLMRPLRLLATEPIVFLVSILGPIPYAITYLFSQSLPDVYESLGFTTNQAHLPLFAICVGVLFILPARWYNDYRVSKHTRLNRPITPEHQLLGLIIAAPVLAGGMWLFSWTIPPLVPGVHWIVPTIGLVCVGYAGGEFPTVLAGYLSDSYRGYSSSAFAALALVRVLLAATFPLFSPDMFANLGPNVAVTVLAAIATVFCAVPPLLKAFGERIRARSSFAKESLVLYSMTTVDKEGF</sequence>
<dbReference type="SUPFAM" id="SSF103473">
    <property type="entry name" value="MFS general substrate transporter"/>
    <property type="match status" value="1"/>
</dbReference>
<protein>
    <submittedName>
        <fullName evidence="6">Putative MFS transporter</fullName>
    </submittedName>
</protein>
<feature type="transmembrane region" description="Helical" evidence="5">
    <location>
        <begin position="348"/>
        <end position="366"/>
    </location>
</feature>
<dbReference type="Gene3D" id="1.20.1250.20">
    <property type="entry name" value="MFS general substrate transporter like domains"/>
    <property type="match status" value="1"/>
</dbReference>
<feature type="transmembrane region" description="Helical" evidence="5">
    <location>
        <begin position="74"/>
        <end position="94"/>
    </location>
</feature>
<dbReference type="GO" id="GO:0016020">
    <property type="term" value="C:membrane"/>
    <property type="evidence" value="ECO:0007669"/>
    <property type="project" value="UniProtKB-SubCell"/>
</dbReference>
<dbReference type="VEuPathDB" id="FungiDB:P170DRAFT_463134"/>